<dbReference type="PROSITE" id="PS51257">
    <property type="entry name" value="PROKAR_LIPOPROTEIN"/>
    <property type="match status" value="1"/>
</dbReference>
<dbReference type="GO" id="GO:0055085">
    <property type="term" value="P:transmembrane transport"/>
    <property type="evidence" value="ECO:0007669"/>
    <property type="project" value="InterPro"/>
</dbReference>
<gene>
    <name evidence="6" type="ordered locus">RHOM_03080</name>
</gene>
<protein>
    <submittedName>
        <fullName evidence="6">TRAP dicarboxylate transporter subunit DctP</fullName>
    </submittedName>
</protein>
<dbReference type="InterPro" id="IPR018389">
    <property type="entry name" value="DctP_fam"/>
</dbReference>
<dbReference type="Pfam" id="PF03480">
    <property type="entry name" value="DctP"/>
    <property type="match status" value="1"/>
</dbReference>
<feature type="region of interest" description="Disordered" evidence="4">
    <location>
        <begin position="28"/>
        <end position="64"/>
    </location>
</feature>
<evidence type="ECO:0000256" key="3">
    <source>
        <dbReference type="ARBA" id="ARBA00022729"/>
    </source>
</evidence>
<sequence length="372" mass="39462">MKKKVLSALLCAAMVVSMTACGLKAPEAADTTTSQNTDAAADATADATDSAAATEAGDSTGTEPVGPAVTLVYAEVNPLEGTIVGQTATAFKEKVEELSGGSITIDIQANGVLGAESDVLDTMLGGGGTIDMARISAFALTSYGGEKSSLLSVPFTFVSRDHFWNFATSDLAQEFLLEPHENGTGIRGLFYGEEGFRHFFTVNPIEGMDDLAGMKIRVSNDPIMTGMVEGLGANPTVVAMGELYSALQTGVVDAAEQPIANYQANAFPEVAPNIILDGHTLGAIQVVITDEAWDSLTPEQQDVLTEAGEYASQYNRQISQETEDKILEELKADGVNVIEVDDITPWQDACKDVIEEATKNNKELYQQIVDMQ</sequence>
<dbReference type="HOGENOM" id="CLU_036176_4_1_9"/>
<dbReference type="EMBL" id="CP003040">
    <property type="protein sequence ID" value="AEN95738.1"/>
    <property type="molecule type" value="Genomic_DNA"/>
</dbReference>
<evidence type="ECO:0000256" key="4">
    <source>
        <dbReference type="SAM" id="MobiDB-lite"/>
    </source>
</evidence>
<feature type="signal peptide" evidence="5">
    <location>
        <begin position="1"/>
        <end position="20"/>
    </location>
</feature>
<dbReference type="KEGG" id="rho:RHOM_03080"/>
<feature type="compositionally biased region" description="Low complexity" evidence="4">
    <location>
        <begin position="28"/>
        <end position="62"/>
    </location>
</feature>
<name>G2T0Q6_ROSHA</name>
<dbReference type="Proteomes" id="UP000008178">
    <property type="component" value="Chromosome"/>
</dbReference>
<dbReference type="PANTHER" id="PTHR33376">
    <property type="match status" value="1"/>
</dbReference>
<evidence type="ECO:0000313" key="6">
    <source>
        <dbReference type="EMBL" id="AEN95738.1"/>
    </source>
</evidence>
<proteinExistence type="inferred from homology"/>
<dbReference type="GeneID" id="93722484"/>
<dbReference type="NCBIfam" id="NF037995">
    <property type="entry name" value="TRAP_S1"/>
    <property type="match status" value="1"/>
</dbReference>
<reference evidence="6 7" key="1">
    <citation type="journal article" date="2015" name="Genome Announc.">
        <title>Complete genome sequence of the human gut symbiont Roseburia hominis.</title>
        <authorList>
            <person name="Travis A.J."/>
            <person name="Kelly D."/>
            <person name="Flint H.J."/>
            <person name="Aminov R.I."/>
        </authorList>
    </citation>
    <scope>NUCLEOTIDE SEQUENCE [LARGE SCALE GENOMIC DNA]</scope>
    <source>
        <strain evidence="7">DSM 16839 / JCM 17582 / NCIMB 14029 / A2-183</strain>
    </source>
</reference>
<evidence type="ECO:0000256" key="2">
    <source>
        <dbReference type="ARBA" id="ARBA00022448"/>
    </source>
</evidence>
<dbReference type="OrthoDB" id="9815946at2"/>
<evidence type="ECO:0000313" key="7">
    <source>
        <dbReference type="Proteomes" id="UP000008178"/>
    </source>
</evidence>
<keyword evidence="7" id="KW-1185">Reference proteome</keyword>
<organism evidence="6 7">
    <name type="scientific">Roseburia hominis (strain DSM 16839 / JCM 17582 / NCIMB 14029 / A2-183)</name>
    <dbReference type="NCBI Taxonomy" id="585394"/>
    <lineage>
        <taxon>Bacteria</taxon>
        <taxon>Bacillati</taxon>
        <taxon>Bacillota</taxon>
        <taxon>Clostridia</taxon>
        <taxon>Lachnospirales</taxon>
        <taxon>Lachnospiraceae</taxon>
        <taxon>Roseburia</taxon>
    </lineage>
</organism>
<evidence type="ECO:0000256" key="1">
    <source>
        <dbReference type="ARBA" id="ARBA00009023"/>
    </source>
</evidence>
<keyword evidence="2" id="KW-0813">Transport</keyword>
<dbReference type="Gene3D" id="3.40.190.170">
    <property type="entry name" value="Bacterial extracellular solute-binding protein, family 7"/>
    <property type="match status" value="1"/>
</dbReference>
<feature type="chain" id="PRO_5039262608" evidence="5">
    <location>
        <begin position="21"/>
        <end position="372"/>
    </location>
</feature>
<keyword evidence="3 5" id="KW-0732">Signal</keyword>
<dbReference type="eggNOG" id="COG1638">
    <property type="taxonomic scope" value="Bacteria"/>
</dbReference>
<dbReference type="PANTHER" id="PTHR33376:SF7">
    <property type="entry name" value="C4-DICARBOXYLATE-BINDING PROTEIN DCTB"/>
    <property type="match status" value="1"/>
</dbReference>
<dbReference type="RefSeq" id="WP_014078783.1">
    <property type="nucleotide sequence ID" value="NC_015977.1"/>
</dbReference>
<dbReference type="AlphaFoldDB" id="G2T0Q6"/>
<dbReference type="InterPro" id="IPR038404">
    <property type="entry name" value="TRAP_DctP_sf"/>
</dbReference>
<comment type="similarity">
    <text evidence="1">Belongs to the bacterial solute-binding protein 7 family.</text>
</comment>
<dbReference type="BioCyc" id="RHOM585394:G1H02-641-MONOMER"/>
<dbReference type="CDD" id="cd13603">
    <property type="entry name" value="PBP2_TRAP_Siap_TeaA_like"/>
    <property type="match status" value="1"/>
</dbReference>
<evidence type="ECO:0000256" key="5">
    <source>
        <dbReference type="SAM" id="SignalP"/>
    </source>
</evidence>
<accession>G2T0Q6</accession>
<dbReference type="STRING" id="585394.RHOM_03080"/>